<dbReference type="RefSeq" id="WP_038247031.1">
    <property type="nucleotide sequence ID" value="NZ_CAWLZI010000177.1"/>
</dbReference>
<protein>
    <submittedName>
        <fullName evidence="1">Uncharacterized protein</fullName>
    </submittedName>
</protein>
<reference evidence="1" key="1">
    <citation type="submission" date="2013-07" db="EMBL/GenBank/DDBJ databases">
        <title>Sub-species coevolution in mutualistic symbiosis.</title>
        <authorList>
            <person name="Murfin K."/>
            <person name="Klassen J."/>
            <person name="Lee M."/>
            <person name="Forst S."/>
            <person name="Stock P."/>
            <person name="Goodrich-Blair H."/>
        </authorList>
    </citation>
    <scope>NUCLEOTIDE SEQUENCE [LARGE SCALE GENOMIC DNA]</scope>
    <source>
        <strain evidence="1">Kraussei Quebec</strain>
    </source>
</reference>
<keyword evidence="2" id="KW-1185">Reference proteome</keyword>
<comment type="caution">
    <text evidence="1">The sequence shown here is derived from an EMBL/GenBank/DDBJ whole genome shotgun (WGS) entry which is preliminary data.</text>
</comment>
<proteinExistence type="predicted"/>
<dbReference type="EMBL" id="CBSY010000099">
    <property type="protein sequence ID" value="CDH19145.1"/>
    <property type="molecule type" value="Genomic_DNA"/>
</dbReference>
<evidence type="ECO:0000313" key="1">
    <source>
        <dbReference type="EMBL" id="CDH19145.1"/>
    </source>
</evidence>
<name>A0A077P427_XENBV</name>
<gene>
    <name evidence="1" type="ORF">XBKQ1_1880003</name>
</gene>
<sequence length="109" mass="12980">MNNDLYLRLDSISKELDDFYTKEYSSENEEYLENKVIKSRIVDLIIKYKECDENQLIDKALFLLFDNTGCQEDFEILNEIISPLFDKKIITKELIENNLGENSPLARWY</sequence>
<dbReference type="HOGENOM" id="CLU_145384_0_0_6"/>
<dbReference type="OrthoDB" id="6447013at2"/>
<accession>A0A077P427</accession>
<evidence type="ECO:0000313" key="2">
    <source>
        <dbReference type="Proteomes" id="UP000028500"/>
    </source>
</evidence>
<dbReference type="AlphaFoldDB" id="A0A077P427"/>
<dbReference type="Proteomes" id="UP000028500">
    <property type="component" value="Unassembled WGS sequence"/>
</dbReference>
<organism evidence="1 2">
    <name type="scientific">Xenorhabdus bovienii str. kraussei Quebec</name>
    <dbReference type="NCBI Taxonomy" id="1398203"/>
    <lineage>
        <taxon>Bacteria</taxon>
        <taxon>Pseudomonadati</taxon>
        <taxon>Pseudomonadota</taxon>
        <taxon>Gammaproteobacteria</taxon>
        <taxon>Enterobacterales</taxon>
        <taxon>Morganellaceae</taxon>
        <taxon>Xenorhabdus</taxon>
    </lineage>
</organism>